<evidence type="ECO:0000313" key="2">
    <source>
        <dbReference type="EMBL" id="SUA73207.1"/>
    </source>
</evidence>
<feature type="domain" description="FAD-binding" evidence="1">
    <location>
        <begin position="4"/>
        <end position="314"/>
    </location>
</feature>
<dbReference type="STRING" id="1406858.GCA_000710895_01334"/>
<dbReference type="EMBL" id="UGRY01000002">
    <property type="protein sequence ID" value="SUA73207.1"/>
    <property type="molecule type" value="Genomic_DNA"/>
</dbReference>
<dbReference type="InterPro" id="IPR036188">
    <property type="entry name" value="FAD/NAD-bd_sf"/>
</dbReference>
<gene>
    <name evidence="2" type="ORF">NCTC1934_00643</name>
</gene>
<proteinExistence type="predicted"/>
<dbReference type="PRINTS" id="PR00420">
    <property type="entry name" value="RNGMNOXGNASE"/>
</dbReference>
<protein>
    <submittedName>
        <fullName evidence="2">Ubiquinone biosynthesis hydroxylase, UbiH/UbiF/VisC/COQ6 family</fullName>
    </submittedName>
</protein>
<dbReference type="RefSeq" id="WP_039817024.1">
    <property type="nucleotide sequence ID" value="NZ_UGRY01000002.1"/>
</dbReference>
<keyword evidence="3" id="KW-1185">Reference proteome</keyword>
<dbReference type="OrthoDB" id="3356051at2"/>
<evidence type="ECO:0000313" key="3">
    <source>
        <dbReference type="Proteomes" id="UP000255467"/>
    </source>
</evidence>
<dbReference type="AlphaFoldDB" id="A0A378YA04"/>
<reference evidence="2 3" key="1">
    <citation type="submission" date="2018-06" db="EMBL/GenBank/DDBJ databases">
        <authorList>
            <consortium name="Pathogen Informatics"/>
            <person name="Doyle S."/>
        </authorList>
    </citation>
    <scope>NUCLEOTIDE SEQUENCE [LARGE SCALE GENOMIC DNA]</scope>
    <source>
        <strain evidence="2 3">NCTC1934</strain>
    </source>
</reference>
<sequence length="392" mass="42946">MRNTSVLISGASIAGPTLAHWLHRYGFDVTVVERAPAPRPGGQAVDFKGATQLTVLARMGVLDDLRARRTGTTDTRFVDADGTELAFMSGDFTGGELEIRRGDLARVLYDHSAANCEYVFGDRITGLRADSDGVHIEFEKAPARVFDLVFGADGIHSGVRRLAFGPERDHVRHRGWYYCIAGDRPIDPDTPRTRETAYAYNTPGRLVIAGGPKSPQLYMFASPELDYPRDDTAAQKRIVIDRFTGMGWRVPEMLRELEAADTCYLDSISRVRMKKFTTGPVALVGDAAHGNTLAGFGTGLAVVGAYVLAGELAVAGGDHTVAFARYDEVMKRYLRTVDGANPGPFLAPKTALGIRFRNRFLSSRAFAWMVKYSDSAANDIDLRDYPENIGAR</sequence>
<dbReference type="Gene3D" id="3.30.9.10">
    <property type="entry name" value="D-Amino Acid Oxidase, subunit A, domain 2"/>
    <property type="match status" value="1"/>
</dbReference>
<accession>A0A378YA04</accession>
<dbReference type="Proteomes" id="UP000255467">
    <property type="component" value="Unassembled WGS sequence"/>
</dbReference>
<dbReference type="PANTHER" id="PTHR46865:SF2">
    <property type="entry name" value="MONOOXYGENASE"/>
    <property type="match status" value="1"/>
</dbReference>
<dbReference type="InterPro" id="IPR051704">
    <property type="entry name" value="FAD_aromatic-hydroxylase"/>
</dbReference>
<keyword evidence="2" id="KW-0830">Ubiquinone</keyword>
<dbReference type="Gene3D" id="3.50.50.60">
    <property type="entry name" value="FAD/NAD(P)-binding domain"/>
    <property type="match status" value="1"/>
</dbReference>
<dbReference type="InterPro" id="IPR002938">
    <property type="entry name" value="FAD-bd"/>
</dbReference>
<dbReference type="SUPFAM" id="SSF51905">
    <property type="entry name" value="FAD/NAD(P)-binding domain"/>
    <property type="match status" value="1"/>
</dbReference>
<organism evidence="2 3">
    <name type="scientific">Nocardia otitidiscaviarum</name>
    <dbReference type="NCBI Taxonomy" id="1823"/>
    <lineage>
        <taxon>Bacteria</taxon>
        <taxon>Bacillati</taxon>
        <taxon>Actinomycetota</taxon>
        <taxon>Actinomycetes</taxon>
        <taxon>Mycobacteriales</taxon>
        <taxon>Nocardiaceae</taxon>
        <taxon>Nocardia</taxon>
    </lineage>
</organism>
<dbReference type="Pfam" id="PF01494">
    <property type="entry name" value="FAD_binding_3"/>
    <property type="match status" value="1"/>
</dbReference>
<dbReference type="GO" id="GO:0071949">
    <property type="term" value="F:FAD binding"/>
    <property type="evidence" value="ECO:0007669"/>
    <property type="project" value="InterPro"/>
</dbReference>
<dbReference type="PANTHER" id="PTHR46865">
    <property type="entry name" value="OXIDOREDUCTASE-RELATED"/>
    <property type="match status" value="1"/>
</dbReference>
<name>A0A378YA04_9NOCA</name>
<evidence type="ECO:0000259" key="1">
    <source>
        <dbReference type="Pfam" id="PF01494"/>
    </source>
</evidence>